<feature type="chain" id="PRO_5034570101" evidence="1">
    <location>
        <begin position="21"/>
        <end position="171"/>
    </location>
</feature>
<evidence type="ECO:0000313" key="3">
    <source>
        <dbReference type="Proteomes" id="UP000522262"/>
    </source>
</evidence>
<reference evidence="2 3" key="1">
    <citation type="submission" date="2020-05" db="EMBL/GenBank/DDBJ databases">
        <title>Identification and distribution of gene clusters putatively required for synthesis of sphingolipid metabolism inhibitors in phylogenetically diverse species of the filamentous fungus Fusarium.</title>
        <authorList>
            <person name="Kim H.-S."/>
            <person name="Busman M."/>
            <person name="Brown D.W."/>
            <person name="Divon H."/>
            <person name="Uhlig S."/>
            <person name="Proctor R.H."/>
        </authorList>
    </citation>
    <scope>NUCLEOTIDE SEQUENCE [LARGE SCALE GENOMIC DNA]</scope>
    <source>
        <strain evidence="2 3">NRRL 53147</strain>
    </source>
</reference>
<evidence type="ECO:0000256" key="1">
    <source>
        <dbReference type="SAM" id="SignalP"/>
    </source>
</evidence>
<dbReference type="Proteomes" id="UP000522262">
    <property type="component" value="Unassembled WGS sequence"/>
</dbReference>
<dbReference type="EMBL" id="JAAOAM010000518">
    <property type="protein sequence ID" value="KAF5529991.1"/>
    <property type="molecule type" value="Genomic_DNA"/>
</dbReference>
<name>A0A8H5I4A1_9HYPO</name>
<accession>A0A8H5I4A1</accession>
<feature type="signal peptide" evidence="1">
    <location>
        <begin position="1"/>
        <end position="20"/>
    </location>
</feature>
<comment type="caution">
    <text evidence="2">The sequence shown here is derived from an EMBL/GenBank/DDBJ whole genome shotgun (WGS) entry which is preliminary data.</text>
</comment>
<evidence type="ECO:0000313" key="2">
    <source>
        <dbReference type="EMBL" id="KAF5529991.1"/>
    </source>
</evidence>
<sequence>MFFIKPIFVAFSFYIALITANPLPEKSESTTLAIEARGDPNGICFLRSMQTTFNRFRGGIEVDITQALDNIRGDDPGRLPWNTMARSPTLSWRAWRSQVVGVNGQRYWRGHIQIRNSGSRAQSLTIEQPETATTRYIRVEVEAENMVTQEPSMTCTMIDNIREGTYIIRDL</sequence>
<dbReference type="AlphaFoldDB" id="A0A8H5I4A1"/>
<gene>
    <name evidence="2" type="ORF">FMEXI_13807</name>
</gene>
<proteinExistence type="predicted"/>
<protein>
    <submittedName>
        <fullName evidence="2">Uncharacterized protein</fullName>
    </submittedName>
</protein>
<keyword evidence="1" id="KW-0732">Signal</keyword>
<organism evidence="2 3">
    <name type="scientific">Fusarium mexicanum</name>
    <dbReference type="NCBI Taxonomy" id="751941"/>
    <lineage>
        <taxon>Eukaryota</taxon>
        <taxon>Fungi</taxon>
        <taxon>Dikarya</taxon>
        <taxon>Ascomycota</taxon>
        <taxon>Pezizomycotina</taxon>
        <taxon>Sordariomycetes</taxon>
        <taxon>Hypocreomycetidae</taxon>
        <taxon>Hypocreales</taxon>
        <taxon>Nectriaceae</taxon>
        <taxon>Fusarium</taxon>
        <taxon>Fusarium fujikuroi species complex</taxon>
    </lineage>
</organism>
<keyword evidence="3" id="KW-1185">Reference proteome</keyword>